<feature type="transmembrane region" description="Helical" evidence="7">
    <location>
        <begin position="245"/>
        <end position="264"/>
    </location>
</feature>
<dbReference type="RefSeq" id="WP_055652644.1">
    <property type="nucleotide sequence ID" value="NZ_CABIXC010000001.1"/>
</dbReference>
<feature type="transmembrane region" description="Helical" evidence="7">
    <location>
        <begin position="110"/>
        <end position="129"/>
    </location>
</feature>
<feature type="transmembrane region" description="Helical" evidence="7">
    <location>
        <begin position="12"/>
        <end position="33"/>
    </location>
</feature>
<keyword evidence="2 7" id="KW-0813">Transport</keyword>
<evidence type="ECO:0000256" key="5">
    <source>
        <dbReference type="ARBA" id="ARBA00022989"/>
    </source>
</evidence>
<evidence type="ECO:0000256" key="7">
    <source>
        <dbReference type="RuleBase" id="RU363032"/>
    </source>
</evidence>
<dbReference type="GO" id="GO:0055085">
    <property type="term" value="P:transmembrane transport"/>
    <property type="evidence" value="ECO:0007669"/>
    <property type="project" value="InterPro"/>
</dbReference>
<feature type="transmembrane region" description="Helical" evidence="7">
    <location>
        <begin position="197"/>
        <end position="219"/>
    </location>
</feature>
<evidence type="ECO:0000259" key="8">
    <source>
        <dbReference type="PROSITE" id="PS50928"/>
    </source>
</evidence>
<keyword evidence="3" id="KW-1003">Cell membrane</keyword>
<organism evidence="9 10">
    <name type="scientific">Hungatella hathewayi</name>
    <dbReference type="NCBI Taxonomy" id="154046"/>
    <lineage>
        <taxon>Bacteria</taxon>
        <taxon>Bacillati</taxon>
        <taxon>Bacillota</taxon>
        <taxon>Clostridia</taxon>
        <taxon>Lachnospirales</taxon>
        <taxon>Lachnospiraceae</taxon>
        <taxon>Hungatella</taxon>
    </lineage>
</organism>
<dbReference type="EMBL" id="CYZE01000001">
    <property type="protein sequence ID" value="CUN44208.1"/>
    <property type="molecule type" value="Genomic_DNA"/>
</dbReference>
<comment type="similarity">
    <text evidence="7">Belongs to the binding-protein-dependent transport system permease family.</text>
</comment>
<dbReference type="PANTHER" id="PTHR32243">
    <property type="entry name" value="MALTOSE TRANSPORT SYSTEM PERMEASE-RELATED"/>
    <property type="match status" value="1"/>
</dbReference>
<sequence>MGQHLKKKVFKVFQWSLTVLTAAIILIPLYWIFISSVKPSTELFTNPIQWIPRHVTLKSYQTLIHTVGIFPQIKNTLIITGVTLILSTAICILASYAFERYPSKGLSMAYGLIVFSALIPGIVTARPLYDYLRSLKLVDTYPGLILLYTSSLIPFTILILRNYLGSIPVDIEEAAEIDGANHMQKLMFVTLPLMRPAVATVCIINIISCLNEFFIPLFFSQKIKVLTIGISTLPRANAYDVPWDLLSAMGCVILAPIIIFVMIFEENIMDGIMAGGVKA</sequence>
<evidence type="ECO:0000256" key="6">
    <source>
        <dbReference type="ARBA" id="ARBA00023136"/>
    </source>
</evidence>
<evidence type="ECO:0000256" key="1">
    <source>
        <dbReference type="ARBA" id="ARBA00004651"/>
    </source>
</evidence>
<keyword evidence="4 7" id="KW-0812">Transmembrane</keyword>
<feature type="domain" description="ABC transmembrane type-1" evidence="8">
    <location>
        <begin position="73"/>
        <end position="264"/>
    </location>
</feature>
<dbReference type="Gene3D" id="1.10.3720.10">
    <property type="entry name" value="MetI-like"/>
    <property type="match status" value="1"/>
</dbReference>
<protein>
    <submittedName>
        <fullName evidence="9">Binding-protein-dependent transport system inner membrane protein</fullName>
    </submittedName>
</protein>
<dbReference type="InterPro" id="IPR035906">
    <property type="entry name" value="MetI-like_sf"/>
</dbReference>
<accession>A0A173X1H5</accession>
<dbReference type="Proteomes" id="UP000095651">
    <property type="component" value="Unassembled WGS sequence"/>
</dbReference>
<keyword evidence="6 7" id="KW-0472">Membrane</keyword>
<evidence type="ECO:0000313" key="10">
    <source>
        <dbReference type="Proteomes" id="UP000095651"/>
    </source>
</evidence>
<dbReference type="InterPro" id="IPR000515">
    <property type="entry name" value="MetI-like"/>
</dbReference>
<name>A0A173X1H5_9FIRM</name>
<dbReference type="PROSITE" id="PS50928">
    <property type="entry name" value="ABC_TM1"/>
    <property type="match status" value="1"/>
</dbReference>
<feature type="transmembrane region" description="Helical" evidence="7">
    <location>
        <begin position="141"/>
        <end position="160"/>
    </location>
</feature>
<keyword evidence="5 7" id="KW-1133">Transmembrane helix</keyword>
<evidence type="ECO:0000256" key="3">
    <source>
        <dbReference type="ARBA" id="ARBA00022475"/>
    </source>
</evidence>
<comment type="subcellular location">
    <subcellularLocation>
        <location evidence="1 7">Cell membrane</location>
        <topology evidence="1 7">Multi-pass membrane protein</topology>
    </subcellularLocation>
</comment>
<dbReference type="GO" id="GO:0005886">
    <property type="term" value="C:plasma membrane"/>
    <property type="evidence" value="ECO:0007669"/>
    <property type="project" value="UniProtKB-SubCell"/>
</dbReference>
<dbReference type="SUPFAM" id="SSF161098">
    <property type="entry name" value="MetI-like"/>
    <property type="match status" value="1"/>
</dbReference>
<dbReference type="PANTHER" id="PTHR32243:SF18">
    <property type="entry name" value="INNER MEMBRANE ABC TRANSPORTER PERMEASE PROTEIN YCJP"/>
    <property type="match status" value="1"/>
</dbReference>
<feature type="transmembrane region" description="Helical" evidence="7">
    <location>
        <begin position="77"/>
        <end position="98"/>
    </location>
</feature>
<reference evidence="9 10" key="1">
    <citation type="submission" date="2015-09" db="EMBL/GenBank/DDBJ databases">
        <authorList>
            <consortium name="Pathogen Informatics"/>
        </authorList>
    </citation>
    <scope>NUCLEOTIDE SEQUENCE [LARGE SCALE GENOMIC DNA]</scope>
    <source>
        <strain evidence="9 10">2789STDY5608850</strain>
    </source>
</reference>
<proteinExistence type="inferred from homology"/>
<gene>
    <name evidence="9" type="primary">ycjP_7</name>
    <name evidence="9" type="ORF">ERS852407_00197</name>
</gene>
<dbReference type="CDD" id="cd06261">
    <property type="entry name" value="TM_PBP2"/>
    <property type="match status" value="1"/>
</dbReference>
<evidence type="ECO:0000313" key="9">
    <source>
        <dbReference type="EMBL" id="CUN44208.1"/>
    </source>
</evidence>
<evidence type="ECO:0000256" key="4">
    <source>
        <dbReference type="ARBA" id="ARBA00022692"/>
    </source>
</evidence>
<evidence type="ECO:0000256" key="2">
    <source>
        <dbReference type="ARBA" id="ARBA00022448"/>
    </source>
</evidence>
<dbReference type="Pfam" id="PF00528">
    <property type="entry name" value="BPD_transp_1"/>
    <property type="match status" value="1"/>
</dbReference>
<dbReference type="AlphaFoldDB" id="A0A173X1H5"/>
<dbReference type="InterPro" id="IPR050901">
    <property type="entry name" value="BP-dep_ABC_trans_perm"/>
</dbReference>